<dbReference type="InterPro" id="IPR001646">
    <property type="entry name" value="5peptide_repeat"/>
</dbReference>
<dbReference type="Pfam" id="PF13599">
    <property type="entry name" value="Pentapeptide_4"/>
    <property type="match status" value="1"/>
</dbReference>
<dbReference type="SUPFAM" id="SSF55729">
    <property type="entry name" value="Acyl-CoA N-acyltransferases (Nat)"/>
    <property type="match status" value="1"/>
</dbReference>
<reference evidence="2 3" key="1">
    <citation type="journal article" date="2014" name="BMC Genomics">
        <title>Genomic comparison of sporeforming bacilli isolated from milk.</title>
        <authorList>
            <person name="Moreno Switt A.I."/>
            <person name="Andrus A.D."/>
            <person name="Ranieri M.L."/>
            <person name="Orsi R.H."/>
            <person name="Ivy R."/>
            <person name="den Bakker H.C."/>
            <person name="Martin N.H."/>
            <person name="Wiedmann M."/>
            <person name="Boor K.J."/>
        </authorList>
    </citation>
    <scope>NUCLEOTIDE SEQUENCE [LARGE SCALE GENOMIC DNA]</scope>
    <source>
        <strain evidence="2 3">FSL R5-213</strain>
    </source>
</reference>
<dbReference type="RefSeq" id="WP_038182857.1">
    <property type="nucleotide sequence ID" value="NZ_ASQA01000013.1"/>
</dbReference>
<dbReference type="InterPro" id="IPR051082">
    <property type="entry name" value="Pentapeptide-BTB/POZ_domain"/>
</dbReference>
<evidence type="ECO:0000259" key="1">
    <source>
        <dbReference type="PROSITE" id="PS51186"/>
    </source>
</evidence>
<dbReference type="eggNOG" id="COG1357">
    <property type="taxonomic scope" value="Bacteria"/>
</dbReference>
<dbReference type="PATRIC" id="fig|1227360.4.peg.1854"/>
<keyword evidence="3" id="KW-1185">Reference proteome</keyword>
<name>W4F1X2_9BACL</name>
<accession>W4F1X2</accession>
<dbReference type="Gene3D" id="3.40.630.30">
    <property type="match status" value="1"/>
</dbReference>
<dbReference type="CDD" id="cd04301">
    <property type="entry name" value="NAT_SF"/>
    <property type="match status" value="1"/>
</dbReference>
<dbReference type="PANTHER" id="PTHR14136">
    <property type="entry name" value="BTB_POZ DOMAIN-CONTAINING PROTEIN KCTD9"/>
    <property type="match status" value="1"/>
</dbReference>
<evidence type="ECO:0000313" key="2">
    <source>
        <dbReference type="EMBL" id="ETT86858.1"/>
    </source>
</evidence>
<protein>
    <submittedName>
        <fullName evidence="2">GNAT family acetyltransferase</fullName>
    </submittedName>
</protein>
<dbReference type="eggNOG" id="COG0456">
    <property type="taxonomic scope" value="Bacteria"/>
</dbReference>
<dbReference type="Proteomes" id="UP000019062">
    <property type="component" value="Unassembled WGS sequence"/>
</dbReference>
<gene>
    <name evidence="2" type="ORF">C176_09097</name>
</gene>
<keyword evidence="2" id="KW-0808">Transferase</keyword>
<organism evidence="2 3">
    <name type="scientific">Viridibacillus arenosi FSL R5-213</name>
    <dbReference type="NCBI Taxonomy" id="1227360"/>
    <lineage>
        <taxon>Bacteria</taxon>
        <taxon>Bacillati</taxon>
        <taxon>Bacillota</taxon>
        <taxon>Bacilli</taxon>
        <taxon>Bacillales</taxon>
        <taxon>Caryophanaceae</taxon>
        <taxon>Viridibacillus</taxon>
    </lineage>
</organism>
<feature type="domain" description="N-acetyltransferase" evidence="1">
    <location>
        <begin position="4"/>
        <end position="158"/>
    </location>
</feature>
<dbReference type="PANTHER" id="PTHR14136:SF17">
    <property type="entry name" value="BTB_POZ DOMAIN-CONTAINING PROTEIN KCTD9"/>
    <property type="match status" value="1"/>
</dbReference>
<dbReference type="InterPro" id="IPR016181">
    <property type="entry name" value="Acyl_CoA_acyltransferase"/>
</dbReference>
<sequence length="309" mass="35860">MSTLTIEKATMNDAKILTEIMKKTFDREAKKWLSEEEAYADYNIQPPGYASIEMNKYMIKELNYYKVIIDEIIVGGIIVTVSGRSFGRIDRIFIDPIYQGKGFGSRAISLVEKEFYDVRKWEFETSSRQINNHYFYKKKGYEKTFETKDEYYYTKQIKIPVEEENIVENKELSRIQYDNCDMSKAEYYQVNLKGSSFSNSNLMNSYISNCNLSHSKFQNINFRNSLIADLNLANSEILLASLGGVHFKDTDLGKENNPILFERCDLKGSKLSHCNLKDVEIQNSEITGMKIDNILVEELLEAYYQVIKG</sequence>
<proteinExistence type="predicted"/>
<dbReference type="Gene3D" id="2.160.20.80">
    <property type="entry name" value="E3 ubiquitin-protein ligase SopA"/>
    <property type="match status" value="1"/>
</dbReference>
<dbReference type="Pfam" id="PF13508">
    <property type="entry name" value="Acetyltransf_7"/>
    <property type="match status" value="1"/>
</dbReference>
<evidence type="ECO:0000313" key="3">
    <source>
        <dbReference type="Proteomes" id="UP000019062"/>
    </source>
</evidence>
<dbReference type="Pfam" id="PF00805">
    <property type="entry name" value="Pentapeptide"/>
    <property type="match status" value="1"/>
</dbReference>
<dbReference type="AlphaFoldDB" id="W4F1X2"/>
<dbReference type="SUPFAM" id="SSF141571">
    <property type="entry name" value="Pentapeptide repeat-like"/>
    <property type="match status" value="1"/>
</dbReference>
<dbReference type="PROSITE" id="PS51186">
    <property type="entry name" value="GNAT"/>
    <property type="match status" value="1"/>
</dbReference>
<comment type="caution">
    <text evidence="2">The sequence shown here is derived from an EMBL/GenBank/DDBJ whole genome shotgun (WGS) entry which is preliminary data.</text>
</comment>
<dbReference type="EMBL" id="ASQA01000013">
    <property type="protein sequence ID" value="ETT86858.1"/>
    <property type="molecule type" value="Genomic_DNA"/>
</dbReference>
<dbReference type="InterPro" id="IPR000182">
    <property type="entry name" value="GNAT_dom"/>
</dbReference>
<dbReference type="GO" id="GO:0016747">
    <property type="term" value="F:acyltransferase activity, transferring groups other than amino-acyl groups"/>
    <property type="evidence" value="ECO:0007669"/>
    <property type="project" value="InterPro"/>
</dbReference>